<dbReference type="InterPro" id="IPR000847">
    <property type="entry name" value="LysR_HTH_N"/>
</dbReference>
<dbReference type="Proteomes" id="UP000048926">
    <property type="component" value="Unassembled WGS sequence"/>
</dbReference>
<comment type="similarity">
    <text evidence="1">Belongs to the LysR transcriptional regulatory family.</text>
</comment>
<dbReference type="PANTHER" id="PTHR30537">
    <property type="entry name" value="HTH-TYPE TRANSCRIPTIONAL REGULATOR"/>
    <property type="match status" value="1"/>
</dbReference>
<dbReference type="Pfam" id="PF03466">
    <property type="entry name" value="LysR_substrate"/>
    <property type="match status" value="1"/>
</dbReference>
<reference evidence="7" key="1">
    <citation type="submission" date="2015-07" db="EMBL/GenBank/DDBJ databases">
        <authorList>
            <person name="Rodrigo-Torres Lidia"/>
            <person name="Arahal R.David."/>
        </authorList>
    </citation>
    <scope>NUCLEOTIDE SEQUENCE [LARGE SCALE GENOMIC DNA]</scope>
    <source>
        <strain evidence="7">CECT 4801</strain>
    </source>
</reference>
<evidence type="ECO:0000256" key="3">
    <source>
        <dbReference type="ARBA" id="ARBA00023125"/>
    </source>
</evidence>
<dbReference type="InterPro" id="IPR036388">
    <property type="entry name" value="WH-like_DNA-bd_sf"/>
</dbReference>
<dbReference type="Gene3D" id="3.40.190.290">
    <property type="match status" value="1"/>
</dbReference>
<evidence type="ECO:0000256" key="4">
    <source>
        <dbReference type="ARBA" id="ARBA00023163"/>
    </source>
</evidence>
<protein>
    <submittedName>
        <fullName evidence="6">HTH-type transcriptional activator CmpR</fullName>
    </submittedName>
</protein>
<evidence type="ECO:0000313" key="6">
    <source>
        <dbReference type="EMBL" id="CTQ45571.1"/>
    </source>
</evidence>
<evidence type="ECO:0000313" key="7">
    <source>
        <dbReference type="Proteomes" id="UP000048926"/>
    </source>
</evidence>
<evidence type="ECO:0000256" key="1">
    <source>
        <dbReference type="ARBA" id="ARBA00009437"/>
    </source>
</evidence>
<dbReference type="GO" id="GO:0003700">
    <property type="term" value="F:DNA-binding transcription factor activity"/>
    <property type="evidence" value="ECO:0007669"/>
    <property type="project" value="InterPro"/>
</dbReference>
<organism evidence="6 7">
    <name type="scientific">Roseibium aggregatum</name>
    <dbReference type="NCBI Taxonomy" id="187304"/>
    <lineage>
        <taxon>Bacteria</taxon>
        <taxon>Pseudomonadati</taxon>
        <taxon>Pseudomonadota</taxon>
        <taxon>Alphaproteobacteria</taxon>
        <taxon>Hyphomicrobiales</taxon>
        <taxon>Stappiaceae</taxon>
        <taxon>Roseibium</taxon>
    </lineage>
</organism>
<name>A0A0M6Y997_9HYPH</name>
<keyword evidence="7" id="KW-1185">Reference proteome</keyword>
<keyword evidence="4" id="KW-0804">Transcription</keyword>
<dbReference type="RefSeq" id="WP_055658669.1">
    <property type="nucleotide sequence ID" value="NZ_CXST01000002.1"/>
</dbReference>
<dbReference type="OrthoDB" id="9796526at2"/>
<dbReference type="GO" id="GO:0043565">
    <property type="term" value="F:sequence-specific DNA binding"/>
    <property type="evidence" value="ECO:0007669"/>
    <property type="project" value="TreeGrafter"/>
</dbReference>
<accession>A0A0M6Y997</accession>
<sequence>MDWNYLRTFHAVAETSSLGKAAEKLAISHATAFRHIRSLEEQLGSRLFEKVKGRYRPTEAGAEILDLAQSVVVAMEDIDRRISGADLALKGRIRLTAPASFAAHFLPGYLRDFRARFPDITVELLTSNEEINMSSRAAEIALRVTSSPPEHLIGRKVADIPWAYFASQTYLERKGAPSNSTDLTTHDLIGASGLLSQRPGFQQMDRTHRDRIAVRSDDLMTMAALARKGLGICLVPVDVAQGCLQKLALTNDVPANELWVLTHPDLRSVERVACMTRFLATAFGAEAAFSGT</sequence>
<proteinExistence type="inferred from homology"/>
<dbReference type="Gene3D" id="1.10.10.10">
    <property type="entry name" value="Winged helix-like DNA-binding domain superfamily/Winged helix DNA-binding domain"/>
    <property type="match status" value="1"/>
</dbReference>
<dbReference type="SUPFAM" id="SSF46785">
    <property type="entry name" value="Winged helix' DNA-binding domain"/>
    <property type="match status" value="1"/>
</dbReference>
<dbReference type="SUPFAM" id="SSF53850">
    <property type="entry name" value="Periplasmic binding protein-like II"/>
    <property type="match status" value="1"/>
</dbReference>
<dbReference type="InterPro" id="IPR005119">
    <property type="entry name" value="LysR_subst-bd"/>
</dbReference>
<dbReference type="GO" id="GO:0006351">
    <property type="term" value="P:DNA-templated transcription"/>
    <property type="evidence" value="ECO:0007669"/>
    <property type="project" value="TreeGrafter"/>
</dbReference>
<dbReference type="EMBL" id="CXST01000002">
    <property type="protein sequence ID" value="CTQ45571.1"/>
    <property type="molecule type" value="Genomic_DNA"/>
</dbReference>
<dbReference type="PANTHER" id="PTHR30537:SF3">
    <property type="entry name" value="TRANSCRIPTIONAL REGULATORY PROTEIN"/>
    <property type="match status" value="1"/>
</dbReference>
<dbReference type="InterPro" id="IPR058163">
    <property type="entry name" value="LysR-type_TF_proteobact-type"/>
</dbReference>
<gene>
    <name evidence="6" type="primary">cmpR_4</name>
    <name evidence="6" type="ORF">LAL4801_04025</name>
</gene>
<keyword evidence="3" id="KW-0238">DNA-binding</keyword>
<dbReference type="Pfam" id="PF00126">
    <property type="entry name" value="HTH_1"/>
    <property type="match status" value="1"/>
</dbReference>
<dbReference type="InterPro" id="IPR036390">
    <property type="entry name" value="WH_DNA-bd_sf"/>
</dbReference>
<keyword evidence="2" id="KW-0805">Transcription regulation</keyword>
<dbReference type="STRING" id="187304.B0E33_03215"/>
<dbReference type="PROSITE" id="PS50931">
    <property type="entry name" value="HTH_LYSR"/>
    <property type="match status" value="1"/>
</dbReference>
<dbReference type="AlphaFoldDB" id="A0A0M6Y997"/>
<feature type="domain" description="HTH lysR-type" evidence="5">
    <location>
        <begin position="1"/>
        <end position="58"/>
    </location>
</feature>
<evidence type="ECO:0000256" key="2">
    <source>
        <dbReference type="ARBA" id="ARBA00023015"/>
    </source>
</evidence>
<evidence type="ECO:0000259" key="5">
    <source>
        <dbReference type="PROSITE" id="PS50931"/>
    </source>
</evidence>